<feature type="region of interest" description="Disordered" evidence="1">
    <location>
        <begin position="1"/>
        <end position="60"/>
    </location>
</feature>
<name>A0A6V7QMH1_ANACO</name>
<feature type="compositionally biased region" description="Low complexity" evidence="1">
    <location>
        <begin position="150"/>
        <end position="169"/>
    </location>
</feature>
<gene>
    <name evidence="2" type="ORF">CB5_LOCUS27409</name>
</gene>
<feature type="region of interest" description="Disordered" evidence="1">
    <location>
        <begin position="148"/>
        <end position="201"/>
    </location>
</feature>
<organism evidence="2">
    <name type="scientific">Ananas comosus var. bracteatus</name>
    <name type="common">red pineapple</name>
    <dbReference type="NCBI Taxonomy" id="296719"/>
    <lineage>
        <taxon>Eukaryota</taxon>
        <taxon>Viridiplantae</taxon>
        <taxon>Streptophyta</taxon>
        <taxon>Embryophyta</taxon>
        <taxon>Tracheophyta</taxon>
        <taxon>Spermatophyta</taxon>
        <taxon>Magnoliopsida</taxon>
        <taxon>Liliopsida</taxon>
        <taxon>Poales</taxon>
        <taxon>Bromeliaceae</taxon>
        <taxon>Bromelioideae</taxon>
        <taxon>Ananas</taxon>
    </lineage>
</organism>
<proteinExistence type="predicted"/>
<evidence type="ECO:0008006" key="3">
    <source>
        <dbReference type="Google" id="ProtNLM"/>
    </source>
</evidence>
<feature type="compositionally biased region" description="Basic residues" evidence="1">
    <location>
        <begin position="1"/>
        <end position="12"/>
    </location>
</feature>
<accession>A0A6V7QMH1</accession>
<feature type="region of interest" description="Disordered" evidence="1">
    <location>
        <begin position="80"/>
        <end position="109"/>
    </location>
</feature>
<sequence>MARRKKRRRCKGKAVAGRTALRTQLPLQKIGQGEEENPYPSQPSGKNYEALSEDPSRLQPLTQRARAGANTRLKLAAMSRVATNESGREQNLMLHSPLDLEDDEEEDAGDKDLVTIEKLIRRIEERDNRIDQMANQMNTMMDAMNTLLKQQQQQQQQPQAHHQSARQSQLTEQAPDANPWSMERQGPPYQHNPTANEPTTSHETHFISVKRDVSLGKLAELKQGRDEKVEDYVARNMITLYPDELKPTQAIELCTKGMQSWYSMEVSRYKPTNITELMIVVRNVELEYRRSPEILALYKNAKAVDDTRKVLPHYDTYGVEVEDAIREANPELCEHTNLGPRLHID</sequence>
<protein>
    <recommendedName>
        <fullName evidence="3">Retrotransposon gag domain-containing protein</fullName>
    </recommendedName>
</protein>
<dbReference type="EMBL" id="LR862137">
    <property type="protein sequence ID" value="CAD1844198.1"/>
    <property type="molecule type" value="Genomic_DNA"/>
</dbReference>
<reference evidence="2" key="1">
    <citation type="submission" date="2020-07" db="EMBL/GenBank/DDBJ databases">
        <authorList>
            <person name="Lin J."/>
        </authorList>
    </citation>
    <scope>NUCLEOTIDE SEQUENCE</scope>
</reference>
<dbReference type="AlphaFoldDB" id="A0A6V7QMH1"/>
<evidence type="ECO:0000313" key="2">
    <source>
        <dbReference type="EMBL" id="CAD1844198.1"/>
    </source>
</evidence>
<feature type="compositionally biased region" description="Acidic residues" evidence="1">
    <location>
        <begin position="99"/>
        <end position="109"/>
    </location>
</feature>
<evidence type="ECO:0000256" key="1">
    <source>
        <dbReference type="SAM" id="MobiDB-lite"/>
    </source>
</evidence>